<dbReference type="PANTHER" id="PTHR46060">
    <property type="entry name" value="MARINER MOS1 TRANSPOSASE-LIKE PROTEIN"/>
    <property type="match status" value="1"/>
</dbReference>
<comment type="caution">
    <text evidence="2">The sequence shown here is derived from an EMBL/GenBank/DDBJ whole genome shotgun (WGS) entry which is preliminary data.</text>
</comment>
<dbReference type="AlphaFoldDB" id="A0AAV7KJC1"/>
<keyword evidence="3" id="KW-1185">Reference proteome</keyword>
<organism evidence="2 3">
    <name type="scientific">Oopsacas minuta</name>
    <dbReference type="NCBI Taxonomy" id="111878"/>
    <lineage>
        <taxon>Eukaryota</taxon>
        <taxon>Metazoa</taxon>
        <taxon>Porifera</taxon>
        <taxon>Hexactinellida</taxon>
        <taxon>Hexasterophora</taxon>
        <taxon>Lyssacinosida</taxon>
        <taxon>Leucopsacidae</taxon>
        <taxon>Oopsacas</taxon>
    </lineage>
</organism>
<evidence type="ECO:0000313" key="2">
    <source>
        <dbReference type="EMBL" id="KAI6661462.1"/>
    </source>
</evidence>
<protein>
    <submittedName>
        <fullName evidence="2">Histone-lysine N-methyltransferase SETMAR</fullName>
    </submittedName>
</protein>
<dbReference type="EMBL" id="JAKMXF010000011">
    <property type="protein sequence ID" value="KAI6661462.1"/>
    <property type="molecule type" value="Genomic_DNA"/>
</dbReference>
<evidence type="ECO:0000313" key="3">
    <source>
        <dbReference type="Proteomes" id="UP001165289"/>
    </source>
</evidence>
<evidence type="ECO:0000259" key="1">
    <source>
        <dbReference type="Pfam" id="PF17906"/>
    </source>
</evidence>
<dbReference type="PANTHER" id="PTHR46060:SF1">
    <property type="entry name" value="MARINER MOS1 TRANSPOSASE-LIKE PROTEIN"/>
    <property type="match status" value="1"/>
</dbReference>
<dbReference type="InterPro" id="IPR041426">
    <property type="entry name" value="Mos1_HTH"/>
</dbReference>
<proteinExistence type="predicted"/>
<dbReference type="InterPro" id="IPR052709">
    <property type="entry name" value="Transposase-MT_Hybrid"/>
</dbReference>
<reference evidence="2 3" key="1">
    <citation type="journal article" date="2023" name="BMC Biol.">
        <title>The compact genome of the sponge Oopsacas minuta (Hexactinellida) is lacking key metazoan core genes.</title>
        <authorList>
            <person name="Santini S."/>
            <person name="Schenkelaars Q."/>
            <person name="Jourda C."/>
            <person name="Duchesne M."/>
            <person name="Belahbib H."/>
            <person name="Rocher C."/>
            <person name="Selva M."/>
            <person name="Riesgo A."/>
            <person name="Vervoort M."/>
            <person name="Leys S.P."/>
            <person name="Kodjabachian L."/>
            <person name="Le Bivic A."/>
            <person name="Borchiellini C."/>
            <person name="Claverie J.M."/>
            <person name="Renard E."/>
        </authorList>
    </citation>
    <scope>NUCLEOTIDE SEQUENCE [LARGE SCALE GENOMIC DNA]</scope>
    <source>
        <strain evidence="2">SPO-2</strain>
    </source>
</reference>
<feature type="domain" description="Mos1 transposase HTH" evidence="1">
    <location>
        <begin position="7"/>
        <end position="55"/>
    </location>
</feature>
<dbReference type="Pfam" id="PF17906">
    <property type="entry name" value="HTH_48"/>
    <property type="match status" value="1"/>
</dbReference>
<dbReference type="Gene3D" id="1.10.10.1450">
    <property type="match status" value="1"/>
</dbReference>
<gene>
    <name evidence="2" type="ORF">LOD99_13334</name>
</gene>
<accession>A0AAV7KJC1</accession>
<dbReference type="Proteomes" id="UP001165289">
    <property type="component" value="Unassembled WGS sequence"/>
</dbReference>
<sequence length="111" mass="13253">MDLHLERRDFRAMIFYDFMRKLSPKESHIQLQDTSGEKSPSLATVYNWHGEFNRGRNTLSDEMRSGRPADAVNPENIQKVKKIIKNERRIIIDEIMRAFRHQQRKPPYHTS</sequence>
<name>A0AAV7KJC1_9METZ</name>